<dbReference type="GO" id="GO:0008168">
    <property type="term" value="F:methyltransferase activity"/>
    <property type="evidence" value="ECO:0007669"/>
    <property type="project" value="UniProtKB-KW"/>
</dbReference>
<dbReference type="AlphaFoldDB" id="A0A2L2BPT7"/>
<dbReference type="EMBL" id="CP026923">
    <property type="protein sequence ID" value="AVG23675.1"/>
    <property type="molecule type" value="Genomic_DNA"/>
</dbReference>
<dbReference type="GO" id="GO:0006281">
    <property type="term" value="P:DNA repair"/>
    <property type="evidence" value="ECO:0007669"/>
    <property type="project" value="InterPro"/>
</dbReference>
<dbReference type="KEGG" id="psai:C3B54_11693"/>
<keyword evidence="4" id="KW-0808">Transferase</keyword>
<sequence>MSHECVCARQLACHTMPMGRVSFYGVTTTGIFCRCGCPSRTPTPEHVVFFGHVNDAIERGFRSCKRCRPDQEVSPHEAFGAFVVTQVVALAQATPQSRIEDIARGLALSKRQLERIIKAVTGLSPRQYIHSALQATQ</sequence>
<feature type="domain" description="HTH araC/xylS-type" evidence="2">
    <location>
        <begin position="96"/>
        <end position="130"/>
    </location>
</feature>
<evidence type="ECO:0000313" key="5">
    <source>
        <dbReference type="Proteomes" id="UP000243077"/>
    </source>
</evidence>
<name>A0A2L2BPT7_9MICO</name>
<dbReference type="InterPro" id="IPR035451">
    <property type="entry name" value="Ada-like_dom_sf"/>
</dbReference>
<dbReference type="GO" id="GO:0008270">
    <property type="term" value="F:zinc ion binding"/>
    <property type="evidence" value="ECO:0007669"/>
    <property type="project" value="InterPro"/>
</dbReference>
<dbReference type="Pfam" id="PF02805">
    <property type="entry name" value="Ada_Zn_binding"/>
    <property type="match status" value="1"/>
</dbReference>
<dbReference type="Gene3D" id="1.10.10.60">
    <property type="entry name" value="Homeodomain-like"/>
    <property type="match status" value="1"/>
</dbReference>
<feature type="domain" description="Ada DNA repair metal-binding" evidence="3">
    <location>
        <begin position="23"/>
        <end position="70"/>
    </location>
</feature>
<dbReference type="GO" id="GO:0003700">
    <property type="term" value="F:DNA-binding transcription factor activity"/>
    <property type="evidence" value="ECO:0007669"/>
    <property type="project" value="InterPro"/>
</dbReference>
<keyword evidence="5" id="KW-1185">Reference proteome</keyword>
<dbReference type="Pfam" id="PF00165">
    <property type="entry name" value="HTH_AraC"/>
    <property type="match status" value="1"/>
</dbReference>
<organism evidence="4 5">
    <name type="scientific">Pontimonas salivibrio</name>
    <dbReference type="NCBI Taxonomy" id="1159327"/>
    <lineage>
        <taxon>Bacteria</taxon>
        <taxon>Bacillati</taxon>
        <taxon>Actinomycetota</taxon>
        <taxon>Actinomycetes</taxon>
        <taxon>Micrococcales</taxon>
        <taxon>Microbacteriaceae</taxon>
        <taxon>Pontimonas</taxon>
    </lineage>
</organism>
<evidence type="ECO:0000256" key="1">
    <source>
        <dbReference type="ARBA" id="ARBA00023159"/>
    </source>
</evidence>
<accession>A0A2L2BPT7</accession>
<dbReference type="Proteomes" id="UP000243077">
    <property type="component" value="Chromosome"/>
</dbReference>
<evidence type="ECO:0000259" key="2">
    <source>
        <dbReference type="Pfam" id="PF00165"/>
    </source>
</evidence>
<protein>
    <submittedName>
        <fullName evidence="4">Methylphosphotriester-DNA--protein-cysteine methyltransferase</fullName>
    </submittedName>
</protein>
<evidence type="ECO:0000313" key="4">
    <source>
        <dbReference type="EMBL" id="AVG23675.1"/>
    </source>
</evidence>
<dbReference type="InterPro" id="IPR018060">
    <property type="entry name" value="HTH_AraC"/>
</dbReference>
<dbReference type="GO" id="GO:0043565">
    <property type="term" value="F:sequence-specific DNA binding"/>
    <property type="evidence" value="ECO:0007669"/>
    <property type="project" value="InterPro"/>
</dbReference>
<dbReference type="InterPro" id="IPR004026">
    <property type="entry name" value="Ada_DNA_repair_Zn-bd"/>
</dbReference>
<reference evidence="4 5" key="1">
    <citation type="submission" date="2018-02" db="EMBL/GenBank/DDBJ databases">
        <title>Complete genome of the streamlined marine actinobacterium Pontimonas salivibrio CL-TW6 adapted to coastal planktonic lifestype.</title>
        <authorList>
            <person name="Cho B.C."/>
            <person name="Hardies S.C."/>
            <person name="Jang G.I."/>
            <person name="Hwang C.Y."/>
        </authorList>
    </citation>
    <scope>NUCLEOTIDE SEQUENCE [LARGE SCALE GENOMIC DNA]</scope>
    <source>
        <strain evidence="4 5">CL-TW6</strain>
    </source>
</reference>
<keyword evidence="4" id="KW-0489">Methyltransferase</keyword>
<dbReference type="Gene3D" id="3.40.10.10">
    <property type="entry name" value="DNA Methylphosphotriester Repair Domain"/>
    <property type="match status" value="1"/>
</dbReference>
<gene>
    <name evidence="4" type="ORF">C3B54_11693</name>
</gene>
<keyword evidence="1" id="KW-0010">Activator</keyword>
<dbReference type="GO" id="GO:0032259">
    <property type="term" value="P:methylation"/>
    <property type="evidence" value="ECO:0007669"/>
    <property type="project" value="UniProtKB-KW"/>
</dbReference>
<proteinExistence type="predicted"/>
<evidence type="ECO:0000259" key="3">
    <source>
        <dbReference type="Pfam" id="PF02805"/>
    </source>
</evidence>
<dbReference type="SUPFAM" id="SSF57884">
    <property type="entry name" value="Ada DNA repair protein, N-terminal domain (N-Ada 10)"/>
    <property type="match status" value="1"/>
</dbReference>